<gene>
    <name evidence="2" type="ORF">NW768_004955</name>
</gene>
<reference evidence="2" key="1">
    <citation type="submission" date="2022-09" db="EMBL/GenBank/DDBJ databases">
        <title>Fusarium specimens isolated from Avocado Roots.</title>
        <authorList>
            <person name="Stajich J."/>
            <person name="Roper C."/>
            <person name="Heimlech-Rivalta G."/>
        </authorList>
    </citation>
    <scope>NUCLEOTIDE SEQUENCE</scope>
    <source>
        <strain evidence="2">CF00095</strain>
    </source>
</reference>
<proteinExistence type="predicted"/>
<keyword evidence="3" id="KW-1185">Reference proteome</keyword>
<sequence length="239" mass="26868">MNSILVKPWDPEACHALFMTSILVAISAFGAFPSCERYNTFQPIDGLIDIFVLARGMHAILRSSEEAIRKGPLGKAMVGCDCKRETPFDCLAIITPQLNALLAHFEEQTFDLTEDKRKTLVKTVGALIEIAARNKGIMSVKEQRLIFGWPMEFPSTFLTLLRNKDPLAMVILSYYCVLLRSAETKCWYFEGWSSALMEVIITSIASTPFERLIQWPIETIDNMARISVKRKSTGVPNAI</sequence>
<keyword evidence="1" id="KW-0812">Transmembrane</keyword>
<keyword evidence="1" id="KW-0472">Membrane</keyword>
<organism evidence="2 3">
    <name type="scientific">Fusarium equiseti</name>
    <name type="common">Fusarium scirpi</name>
    <dbReference type="NCBI Taxonomy" id="61235"/>
    <lineage>
        <taxon>Eukaryota</taxon>
        <taxon>Fungi</taxon>
        <taxon>Dikarya</taxon>
        <taxon>Ascomycota</taxon>
        <taxon>Pezizomycotina</taxon>
        <taxon>Sordariomycetes</taxon>
        <taxon>Hypocreomycetidae</taxon>
        <taxon>Hypocreales</taxon>
        <taxon>Nectriaceae</taxon>
        <taxon>Fusarium</taxon>
        <taxon>Fusarium incarnatum-equiseti species complex</taxon>
    </lineage>
</organism>
<dbReference type="PANTHER" id="PTHR47784">
    <property type="entry name" value="STEROL UPTAKE CONTROL PROTEIN 2"/>
    <property type="match status" value="1"/>
</dbReference>
<comment type="caution">
    <text evidence="2">The sequence shown here is derived from an EMBL/GenBank/DDBJ whole genome shotgun (WGS) entry which is preliminary data.</text>
</comment>
<accession>A0ABQ8RHM8</accession>
<keyword evidence="1" id="KW-1133">Transmembrane helix</keyword>
<evidence type="ECO:0000313" key="3">
    <source>
        <dbReference type="Proteomes" id="UP001152024"/>
    </source>
</evidence>
<name>A0ABQ8RHM8_FUSEQ</name>
<dbReference type="EMBL" id="JAOQBH010000006">
    <property type="protein sequence ID" value="KAJ4135329.1"/>
    <property type="molecule type" value="Genomic_DNA"/>
</dbReference>
<dbReference type="PANTHER" id="PTHR47784:SF5">
    <property type="entry name" value="STEROL UPTAKE CONTROL PROTEIN 2"/>
    <property type="match status" value="1"/>
</dbReference>
<evidence type="ECO:0000313" key="2">
    <source>
        <dbReference type="EMBL" id="KAJ4135329.1"/>
    </source>
</evidence>
<dbReference type="Proteomes" id="UP001152024">
    <property type="component" value="Unassembled WGS sequence"/>
</dbReference>
<evidence type="ECO:0000256" key="1">
    <source>
        <dbReference type="SAM" id="Phobius"/>
    </source>
</evidence>
<feature type="transmembrane region" description="Helical" evidence="1">
    <location>
        <begin position="12"/>
        <end position="32"/>
    </location>
</feature>
<dbReference type="InterPro" id="IPR053157">
    <property type="entry name" value="Sterol_Uptake_Regulator"/>
</dbReference>
<protein>
    <submittedName>
        <fullName evidence="2">Uncharacterized protein</fullName>
    </submittedName>
</protein>